<dbReference type="GeneID" id="5708447"/>
<dbReference type="HOGENOM" id="CLU_006033_3_1_2"/>
<dbReference type="AlphaFoldDB" id="A8MAE3"/>
<evidence type="ECO:0000256" key="2">
    <source>
        <dbReference type="ARBA" id="ARBA00023239"/>
    </source>
</evidence>
<dbReference type="eggNOG" id="arCOG04226">
    <property type="taxonomic scope" value="Archaea"/>
</dbReference>
<dbReference type="UniPathway" id="UPA00071"/>
<dbReference type="GO" id="GO:0005829">
    <property type="term" value="C:cytosol"/>
    <property type="evidence" value="ECO:0007669"/>
    <property type="project" value="TreeGrafter"/>
</dbReference>
<keyword evidence="5" id="KW-1185">Reference proteome</keyword>
<dbReference type="EMBL" id="CP000852">
    <property type="protein sequence ID" value="ABW02520.1"/>
    <property type="molecule type" value="Genomic_DNA"/>
</dbReference>
<dbReference type="GO" id="GO:0019323">
    <property type="term" value="P:pentose catabolic process"/>
    <property type="evidence" value="ECO:0007669"/>
    <property type="project" value="TreeGrafter"/>
</dbReference>
<accession>A8MAE3</accession>
<dbReference type="PANTHER" id="PTHR22789:SF0">
    <property type="entry name" value="3-OXO-TETRONATE 4-PHOSPHATE DECARBOXYLASE-RELATED"/>
    <property type="match status" value="1"/>
</dbReference>
<dbReference type="GO" id="GO:0046872">
    <property type="term" value="F:metal ion binding"/>
    <property type="evidence" value="ECO:0007669"/>
    <property type="project" value="UniProtKB-KW"/>
</dbReference>
<evidence type="ECO:0000313" key="5">
    <source>
        <dbReference type="Proteomes" id="UP000001137"/>
    </source>
</evidence>
<gene>
    <name evidence="4" type="ordered locus">Cmaq_1697</name>
</gene>
<dbReference type="SMART" id="SM01007">
    <property type="entry name" value="Aldolase_II"/>
    <property type="match status" value="1"/>
</dbReference>
<organism evidence="4 5">
    <name type="scientific">Caldivirga maquilingensis (strain ATCC 700844 / DSM 13496 / JCM 10307 / IC-167)</name>
    <dbReference type="NCBI Taxonomy" id="397948"/>
    <lineage>
        <taxon>Archaea</taxon>
        <taxon>Thermoproteota</taxon>
        <taxon>Thermoprotei</taxon>
        <taxon>Thermoproteales</taxon>
        <taxon>Thermoproteaceae</taxon>
        <taxon>Caldivirga</taxon>
    </lineage>
</organism>
<dbReference type="RefSeq" id="WP_012186739.1">
    <property type="nucleotide sequence ID" value="NC_009954.1"/>
</dbReference>
<dbReference type="InterPro" id="IPR036409">
    <property type="entry name" value="Aldolase_II/adducin_N_sf"/>
</dbReference>
<feature type="domain" description="Class II aldolase/adducin N-terminal" evidence="3">
    <location>
        <begin position="5"/>
        <end position="180"/>
    </location>
</feature>
<dbReference type="PANTHER" id="PTHR22789">
    <property type="entry name" value="FUCULOSE PHOSPHATE ALDOLASE"/>
    <property type="match status" value="1"/>
</dbReference>
<dbReference type="STRING" id="397948.Cmaq_1697"/>
<dbReference type="Gene3D" id="3.40.225.10">
    <property type="entry name" value="Class II aldolase/adducin N-terminal domain"/>
    <property type="match status" value="1"/>
</dbReference>
<dbReference type="GO" id="GO:0016832">
    <property type="term" value="F:aldehyde-lyase activity"/>
    <property type="evidence" value="ECO:0007669"/>
    <property type="project" value="TreeGrafter"/>
</dbReference>
<dbReference type="Proteomes" id="UP000001137">
    <property type="component" value="Chromosome"/>
</dbReference>
<protein>
    <submittedName>
        <fullName evidence="4">Class II aldolase/adducin family protein</fullName>
    </submittedName>
</protein>
<evidence type="ECO:0000256" key="1">
    <source>
        <dbReference type="ARBA" id="ARBA00022723"/>
    </source>
</evidence>
<proteinExistence type="predicted"/>
<name>A8MAE3_CALMQ</name>
<keyword evidence="2" id="KW-0456">Lyase</keyword>
<dbReference type="InterPro" id="IPR001303">
    <property type="entry name" value="Aldolase_II/adducin_N"/>
</dbReference>
<dbReference type="OrthoDB" id="18709at2157"/>
<dbReference type="KEGG" id="cma:Cmaq_1697"/>
<dbReference type="Pfam" id="PF00596">
    <property type="entry name" value="Aldolase_II"/>
    <property type="match status" value="1"/>
</dbReference>
<keyword evidence="1" id="KW-0479">Metal-binding</keyword>
<dbReference type="SUPFAM" id="SSF53639">
    <property type="entry name" value="AraD/HMP-PK domain-like"/>
    <property type="match status" value="1"/>
</dbReference>
<reference evidence="4 5" key="1">
    <citation type="submission" date="2007-10" db="EMBL/GenBank/DDBJ databases">
        <title>Complete sequence of Caldivirga maquilingensis IC-167.</title>
        <authorList>
            <consortium name="US DOE Joint Genome Institute"/>
            <person name="Copeland A."/>
            <person name="Lucas S."/>
            <person name="Lapidus A."/>
            <person name="Barry K."/>
            <person name="Glavina del Rio T."/>
            <person name="Dalin E."/>
            <person name="Tice H."/>
            <person name="Pitluck S."/>
            <person name="Saunders E."/>
            <person name="Brettin T."/>
            <person name="Bruce D."/>
            <person name="Detter J.C."/>
            <person name="Han C."/>
            <person name="Schmutz J."/>
            <person name="Larimer F."/>
            <person name="Land M."/>
            <person name="Hauser L."/>
            <person name="Kyrpides N."/>
            <person name="Ivanova N."/>
            <person name="Biddle J.F."/>
            <person name="Zhang Z."/>
            <person name="Fitz-Gibbon S.T."/>
            <person name="Lowe T.M."/>
            <person name="Saltikov C."/>
            <person name="House C.H."/>
            <person name="Richardson P."/>
        </authorList>
    </citation>
    <scope>NUCLEOTIDE SEQUENCE [LARGE SCALE GENOMIC DNA]</scope>
    <source>
        <strain evidence="5">ATCC 700844 / DSM 13496 / JCM 10307 / IC-167</strain>
    </source>
</reference>
<evidence type="ECO:0000313" key="4">
    <source>
        <dbReference type="EMBL" id="ABW02520.1"/>
    </source>
</evidence>
<sequence>MDPRDQLIRYFIETYNKGLNTLMGGNASIRIGDSVLITPSGVPKSELTINDIVELSINGNVIEGNRKPSSEWRMHLSIYRVSDYKAVIHAHAPSIITLYLAGLSLDLSVVSEAKSYIRKISDVEFIKPGTQELADEVSMRIKDGADLIVLKNHGVVAVGYSLPEALNKIEVAEDTAKMLLTLRLINKY</sequence>
<dbReference type="InterPro" id="IPR050197">
    <property type="entry name" value="Aldolase_class_II_sugar_metab"/>
</dbReference>
<evidence type="ECO:0000259" key="3">
    <source>
        <dbReference type="SMART" id="SM01007"/>
    </source>
</evidence>